<feature type="coiled-coil region" evidence="1">
    <location>
        <begin position="375"/>
        <end position="456"/>
    </location>
</feature>
<dbReference type="SUPFAM" id="SSF52540">
    <property type="entry name" value="P-loop containing nucleoside triphosphate hydrolases"/>
    <property type="match status" value="1"/>
</dbReference>
<dbReference type="InterPro" id="IPR027417">
    <property type="entry name" value="P-loop_NTPase"/>
</dbReference>
<reference evidence="3" key="1">
    <citation type="submission" date="2019-02" db="EMBL/GenBank/DDBJ databases">
        <authorList>
            <person name="Gruber-Vodicka R. H."/>
            <person name="Seah K. B. B."/>
        </authorList>
    </citation>
    <scope>NUCLEOTIDE SEQUENCE</scope>
    <source>
        <strain evidence="3">BECK_S313</strain>
    </source>
</reference>
<evidence type="ECO:0000256" key="1">
    <source>
        <dbReference type="SAM" id="Coils"/>
    </source>
</evidence>
<protein>
    <submittedName>
        <fullName evidence="3">Wobble nucleotide-excising tRNase</fullName>
    </submittedName>
</protein>
<dbReference type="PANTHER" id="PTHR32114:SF2">
    <property type="entry name" value="ABC TRANSPORTER ABCH.3"/>
    <property type="match status" value="1"/>
</dbReference>
<name>A0A450WZ95_9GAMM</name>
<dbReference type="InterPro" id="IPR026866">
    <property type="entry name" value="CR006_AAA"/>
</dbReference>
<dbReference type="Gene3D" id="3.40.50.300">
    <property type="entry name" value="P-loop containing nucleotide triphosphate hydrolases"/>
    <property type="match status" value="2"/>
</dbReference>
<keyword evidence="1" id="KW-0175">Coiled coil</keyword>
<evidence type="ECO:0000313" key="3">
    <source>
        <dbReference type="EMBL" id="VFK22346.1"/>
    </source>
</evidence>
<sequence>MIESITIKKVATYGEEPEKLSDLSQFNFLFGSNGTGKTTISSIIADERDYPECEVTWKNSAKLQPMVYNRDFIERNFNQSAELKGIFTLGEDQIDTLSGIETANKECDELTKKIEQWTKTLQGENAEGGKKAELKTLDLEFKENCWKKGKLKYADDKLKDAFKGYLTKEPFKNKLLEESSSNTESLLPLAELKKKAESIFGQTPTTEQSIPAIDATRLLAHESNPILGKRVIGKDDVDIAAMIKKLDNSDWVRAGRSFYNTNEGVCPFCQQETTKGFAQSLNEYFDEAFERDSKAINDLVTNYSTDAERLERQLAEIIATPGKFLDVEKLKTEKALLDPKVTVNKQRLAGKKKEASRAVGLESLGSVVAKIESLIDSVNAKVTEHNERVANLSQERNTLTAQVWKFVLEELETDTEKYKKDKAKLEKAIESLEKQIETAEKDKQGKEVEIRKLEGQITSIQPTIDGINGLLSSFGFQGFSLAKVASGDSYKLVRSDGSDAKATLSEGERGFVTFLYFYHLLKGSDSSSGITNDRVVVFDDPVSSLDSDILFVVGSLIKGLFEKVRAGTDHIKQIFVLTHNVRPLRDGIFSNS</sequence>
<evidence type="ECO:0000259" key="2">
    <source>
        <dbReference type="Pfam" id="PF13166"/>
    </source>
</evidence>
<dbReference type="Pfam" id="PF13166">
    <property type="entry name" value="AAA_13"/>
    <property type="match status" value="1"/>
</dbReference>
<dbReference type="EMBL" id="CAADFK010000305">
    <property type="protein sequence ID" value="VFK22346.1"/>
    <property type="molecule type" value="Genomic_DNA"/>
</dbReference>
<gene>
    <name evidence="3" type="ORF">BECKLPF1236B_GA0070989_13052</name>
</gene>
<accession>A0A450WZ95</accession>
<dbReference type="AlphaFoldDB" id="A0A450WZ95"/>
<feature type="domain" description="Protein CR006 P-loop" evidence="2">
    <location>
        <begin position="10"/>
        <end position="582"/>
    </location>
</feature>
<proteinExistence type="predicted"/>
<feature type="coiled-coil region" evidence="1">
    <location>
        <begin position="100"/>
        <end position="127"/>
    </location>
</feature>
<organism evidence="3">
    <name type="scientific">Candidatus Kentrum sp. LPFa</name>
    <dbReference type="NCBI Taxonomy" id="2126335"/>
    <lineage>
        <taxon>Bacteria</taxon>
        <taxon>Pseudomonadati</taxon>
        <taxon>Pseudomonadota</taxon>
        <taxon>Gammaproteobacteria</taxon>
        <taxon>Candidatus Kentrum</taxon>
    </lineage>
</organism>
<dbReference type="PANTHER" id="PTHR32114">
    <property type="entry name" value="ABC TRANSPORTER ABCH.3"/>
    <property type="match status" value="1"/>
</dbReference>